<sequence length="329" mass="39401">MSNKKFYDYFMCLAKIENGKCDRSSVFSMLESLSVKLLVAQEKHCIENSIHFHIYSRTENQLSVEDIISMVERELNLNCQIYFSECRSTRNCIRYATKEDFDCMFKNIDSKDFHLNYHIYYWALENEKFSILDGFVQKNFFFADYIESKHAEFRSTLRSVPFYKINVKKQFGNWRDLVIRWYNSFISKGIIKPLYLYGDSNVGKTQFIFSIFGCIAQNWFIPAKCNRDYAFSEWDSSKYNIVYIDHVNFDDFRQEDFKQIISGKMFSIKRKFMSSKFCVISSPIILVGNDEPQDKFKEYFYIVKAEYTNVIYANLEDYLVYDSTERFYL</sequence>
<reference evidence="1" key="1">
    <citation type="submission" date="2021-02" db="EMBL/GenBank/DDBJ databases">
        <authorList>
            <person name="Nowell W R."/>
        </authorList>
    </citation>
    <scope>NUCLEOTIDE SEQUENCE</scope>
    <source>
        <strain evidence="1">Ploen Becks lab</strain>
    </source>
</reference>
<name>A0A814JDZ8_9BILA</name>
<accession>A0A814JDZ8</accession>
<evidence type="ECO:0000313" key="1">
    <source>
        <dbReference type="EMBL" id="CAF1036290.1"/>
    </source>
</evidence>
<protein>
    <submittedName>
        <fullName evidence="1">Uncharacterized protein</fullName>
    </submittedName>
</protein>
<dbReference type="Gene3D" id="3.40.50.300">
    <property type="entry name" value="P-loop containing nucleotide triphosphate hydrolases"/>
    <property type="match status" value="1"/>
</dbReference>
<comment type="caution">
    <text evidence="1">The sequence shown here is derived from an EMBL/GenBank/DDBJ whole genome shotgun (WGS) entry which is preliminary data.</text>
</comment>
<dbReference type="AlphaFoldDB" id="A0A814JDZ8"/>
<organism evidence="1 2">
    <name type="scientific">Brachionus calyciflorus</name>
    <dbReference type="NCBI Taxonomy" id="104777"/>
    <lineage>
        <taxon>Eukaryota</taxon>
        <taxon>Metazoa</taxon>
        <taxon>Spiralia</taxon>
        <taxon>Gnathifera</taxon>
        <taxon>Rotifera</taxon>
        <taxon>Eurotatoria</taxon>
        <taxon>Monogononta</taxon>
        <taxon>Pseudotrocha</taxon>
        <taxon>Ploima</taxon>
        <taxon>Brachionidae</taxon>
        <taxon>Brachionus</taxon>
    </lineage>
</organism>
<dbReference type="OrthoDB" id="10215863at2759"/>
<dbReference type="EMBL" id="CAJNOC010004881">
    <property type="protein sequence ID" value="CAF1036290.1"/>
    <property type="molecule type" value="Genomic_DNA"/>
</dbReference>
<dbReference type="InterPro" id="IPR027417">
    <property type="entry name" value="P-loop_NTPase"/>
</dbReference>
<proteinExistence type="predicted"/>
<dbReference type="Proteomes" id="UP000663879">
    <property type="component" value="Unassembled WGS sequence"/>
</dbReference>
<dbReference type="SUPFAM" id="SSF52540">
    <property type="entry name" value="P-loop containing nucleoside triphosphate hydrolases"/>
    <property type="match status" value="1"/>
</dbReference>
<keyword evidence="2" id="KW-1185">Reference proteome</keyword>
<gene>
    <name evidence="1" type="ORF">OXX778_LOCUS18128</name>
</gene>
<evidence type="ECO:0000313" key="2">
    <source>
        <dbReference type="Proteomes" id="UP000663879"/>
    </source>
</evidence>